<dbReference type="Pfam" id="PF11720">
    <property type="entry name" value="Inhibitor_I78"/>
    <property type="match status" value="1"/>
</dbReference>
<dbReference type="RefSeq" id="WP_015912598.1">
    <property type="nucleotide sequence ID" value="NC_011992.1"/>
</dbReference>
<evidence type="ECO:0008006" key="4">
    <source>
        <dbReference type="Google" id="ProtNLM"/>
    </source>
</evidence>
<dbReference type="PANTHER" id="PTHR39600">
    <property type="entry name" value="PEPTIDASE INHIBITOR I78 FAMILY PROTEIN"/>
    <property type="match status" value="1"/>
</dbReference>
<sequence length="110" mass="11059">MRYFMKAGGAVAVVGLMMAGCSSIGPGSSPAPAPIGASTAPVGGECNAQSAQAAVGKNATAKVVEDARVRSGARLARVLRPGQMITKEFDGQRLNLEVDASGKIIAVRCG</sequence>
<dbReference type="PANTHER" id="PTHR39600:SF1">
    <property type="entry name" value="PEPTIDASE INHIBITOR I78 FAMILY PROTEIN"/>
    <property type="match status" value="1"/>
</dbReference>
<reference evidence="2 3" key="1">
    <citation type="journal article" date="2010" name="J. Bacteriol.">
        <title>Completed genome sequence of the anaerobic iron-oxidizing bacterium Acidovorax ebreus strain TPSY.</title>
        <authorList>
            <person name="Byrne-Bailey K.G."/>
            <person name="Weber K.A."/>
            <person name="Chair A.H."/>
            <person name="Bose S."/>
            <person name="Knox T."/>
            <person name="Spanbauer T.L."/>
            <person name="Chertkov O."/>
            <person name="Coates J.D."/>
        </authorList>
    </citation>
    <scope>NUCLEOTIDE SEQUENCE [LARGE SCALE GENOMIC DNA]</scope>
    <source>
        <strain evidence="2 3">TPSY</strain>
    </source>
</reference>
<organism evidence="2 3">
    <name type="scientific">Acidovorax ebreus (strain TPSY)</name>
    <name type="common">Diaphorobacter sp. (strain TPSY)</name>
    <dbReference type="NCBI Taxonomy" id="535289"/>
    <lineage>
        <taxon>Bacteria</taxon>
        <taxon>Pseudomonadati</taxon>
        <taxon>Pseudomonadota</taxon>
        <taxon>Betaproteobacteria</taxon>
        <taxon>Burkholderiales</taxon>
        <taxon>Comamonadaceae</taxon>
        <taxon>Diaphorobacter</taxon>
    </lineage>
</organism>
<dbReference type="InterPro" id="IPR021719">
    <property type="entry name" value="Prot_inh_I78"/>
</dbReference>
<dbReference type="KEGG" id="dia:Dtpsy_0855"/>
<accession>A0A9J9Q599</accession>
<evidence type="ECO:0000256" key="1">
    <source>
        <dbReference type="SAM" id="SignalP"/>
    </source>
</evidence>
<dbReference type="AlphaFoldDB" id="A0A9J9Q599"/>
<keyword evidence="1" id="KW-0732">Signal</keyword>
<gene>
    <name evidence="2" type="ordered locus">Dtpsy_0855</name>
</gene>
<feature type="signal peptide" evidence="1">
    <location>
        <begin position="1"/>
        <end position="24"/>
    </location>
</feature>
<protein>
    <recommendedName>
        <fullName evidence="4">Proteinase inhibitor I78</fullName>
    </recommendedName>
</protein>
<dbReference type="Proteomes" id="UP000000450">
    <property type="component" value="Chromosome"/>
</dbReference>
<evidence type="ECO:0000313" key="2">
    <source>
        <dbReference type="EMBL" id="ACM32333.1"/>
    </source>
</evidence>
<proteinExistence type="predicted"/>
<keyword evidence="3" id="KW-1185">Reference proteome</keyword>
<name>A0A9J9Q599_ACIET</name>
<evidence type="ECO:0000313" key="3">
    <source>
        <dbReference type="Proteomes" id="UP000000450"/>
    </source>
</evidence>
<dbReference type="PROSITE" id="PS51257">
    <property type="entry name" value="PROKAR_LIPOPROTEIN"/>
    <property type="match status" value="1"/>
</dbReference>
<dbReference type="EMBL" id="CP001392">
    <property type="protein sequence ID" value="ACM32333.1"/>
    <property type="molecule type" value="Genomic_DNA"/>
</dbReference>
<feature type="chain" id="PRO_5039952065" description="Proteinase inhibitor I78" evidence="1">
    <location>
        <begin position="25"/>
        <end position="110"/>
    </location>
</feature>
<dbReference type="Gene3D" id="3.30.10.10">
    <property type="entry name" value="Trypsin Inhibitor V, subunit A"/>
    <property type="match status" value="1"/>
</dbReference>